<dbReference type="InterPro" id="IPR001680">
    <property type="entry name" value="WD40_rpt"/>
</dbReference>
<dbReference type="SMART" id="SM00320">
    <property type="entry name" value="WD40"/>
    <property type="match status" value="5"/>
</dbReference>
<keyword evidence="4" id="KW-1185">Reference proteome</keyword>
<name>W6UER6_ECHGR</name>
<organism evidence="3 4">
    <name type="scientific">Echinococcus granulosus</name>
    <name type="common">Hydatid tapeworm</name>
    <dbReference type="NCBI Taxonomy" id="6210"/>
    <lineage>
        <taxon>Eukaryota</taxon>
        <taxon>Metazoa</taxon>
        <taxon>Spiralia</taxon>
        <taxon>Lophotrochozoa</taxon>
        <taxon>Platyhelminthes</taxon>
        <taxon>Cestoda</taxon>
        <taxon>Eucestoda</taxon>
        <taxon>Cyclophyllidea</taxon>
        <taxon>Taeniidae</taxon>
        <taxon>Echinococcus</taxon>
        <taxon>Echinococcus granulosus group</taxon>
    </lineage>
</organism>
<dbReference type="CTD" id="36344273"/>
<dbReference type="PANTHER" id="PTHR44324">
    <property type="entry name" value="WD40 REPEAT DOMAIN 95"/>
    <property type="match status" value="1"/>
</dbReference>
<evidence type="ECO:0000256" key="1">
    <source>
        <dbReference type="ARBA" id="ARBA00022737"/>
    </source>
</evidence>
<dbReference type="EMBL" id="APAU02000110">
    <property type="protein sequence ID" value="EUB56592.1"/>
    <property type="molecule type" value="Genomic_DNA"/>
</dbReference>
<dbReference type="KEGG" id="egl:EGR_08558"/>
<gene>
    <name evidence="3" type="ORF">EGR_08558</name>
</gene>
<dbReference type="AlphaFoldDB" id="W6UER6"/>
<dbReference type="Proteomes" id="UP000019149">
    <property type="component" value="Unassembled WGS sequence"/>
</dbReference>
<dbReference type="PANTHER" id="PTHR44324:SF4">
    <property type="entry name" value="WD40 REPEAT DOMAIN 95"/>
    <property type="match status" value="1"/>
</dbReference>
<protein>
    <submittedName>
        <fullName evidence="3">WD repeat-containing protein 49</fullName>
    </submittedName>
</protein>
<reference evidence="3 4" key="1">
    <citation type="journal article" date="2013" name="Nat. Genet.">
        <title>The genome of the hydatid tapeworm Echinococcus granulosus.</title>
        <authorList>
            <person name="Zheng H."/>
            <person name="Zhang W."/>
            <person name="Zhang L."/>
            <person name="Zhang Z."/>
            <person name="Li J."/>
            <person name="Lu G."/>
            <person name="Zhu Y."/>
            <person name="Wang Y."/>
            <person name="Huang Y."/>
            <person name="Liu J."/>
            <person name="Kang H."/>
            <person name="Chen J."/>
            <person name="Wang L."/>
            <person name="Chen A."/>
            <person name="Yu S."/>
            <person name="Gao Z."/>
            <person name="Jin L."/>
            <person name="Gu W."/>
            <person name="Wang Z."/>
            <person name="Zhao L."/>
            <person name="Shi B."/>
            <person name="Wen H."/>
            <person name="Lin R."/>
            <person name="Jones M.K."/>
            <person name="Brejova B."/>
            <person name="Vinar T."/>
            <person name="Zhao G."/>
            <person name="McManus D.P."/>
            <person name="Chen Z."/>
            <person name="Zhou Y."/>
            <person name="Wang S."/>
        </authorList>
    </citation>
    <scope>NUCLEOTIDE SEQUENCE [LARGE SCALE GENOMIC DNA]</scope>
</reference>
<dbReference type="InterPro" id="IPR051242">
    <property type="entry name" value="WD-EF-hand_domain"/>
</dbReference>
<dbReference type="OMA" id="WRAHTER"/>
<feature type="repeat" description="WD" evidence="2">
    <location>
        <begin position="342"/>
        <end position="383"/>
    </location>
</feature>
<dbReference type="PROSITE" id="PS50082">
    <property type="entry name" value="WD_REPEATS_2"/>
    <property type="match status" value="2"/>
</dbReference>
<dbReference type="OrthoDB" id="75172at2759"/>
<evidence type="ECO:0000256" key="2">
    <source>
        <dbReference type="PROSITE-ProRule" id="PRU00221"/>
    </source>
</evidence>
<comment type="caution">
    <text evidence="3">The sequence shown here is derived from an EMBL/GenBank/DDBJ whole genome shotgun (WGS) entry which is preliminary data.</text>
</comment>
<dbReference type="Gene3D" id="2.130.10.10">
    <property type="entry name" value="YVTN repeat-like/Quinoprotein amine dehydrogenase"/>
    <property type="match status" value="3"/>
</dbReference>
<dbReference type="GeneID" id="36344273"/>
<accession>W6UER6</accession>
<dbReference type="InterPro" id="IPR015943">
    <property type="entry name" value="WD40/YVTN_repeat-like_dom_sf"/>
</dbReference>
<evidence type="ECO:0000313" key="4">
    <source>
        <dbReference type="Proteomes" id="UP000019149"/>
    </source>
</evidence>
<keyword evidence="1" id="KW-0677">Repeat</keyword>
<feature type="repeat" description="WD" evidence="2">
    <location>
        <begin position="239"/>
        <end position="273"/>
    </location>
</feature>
<dbReference type="InterPro" id="IPR036322">
    <property type="entry name" value="WD40_repeat_dom_sf"/>
</dbReference>
<dbReference type="Pfam" id="PF00400">
    <property type="entry name" value="WD40"/>
    <property type="match status" value="2"/>
</dbReference>
<sequence length="719" mass="80987">MLSVDDLESFQAALKAKNLSADKDDVEFAVFRDILSGSSTRANDWQAQCLKSKELRQATKTQFHTRVYPLVHKNHVIRIISLGSNGGFVIGSNDGMLTTWTSDFKLRQTTRLPSRSRAQSGRQKWYTDLLFLNDVNKFIVSTGKLLDKKQHAIAWGDSSGNISILLLRDLADLLHGWRLLQPMEVQPEMSISAVVVDPKVSFLRWKTHNEWAAKSIRVWNFATGQLVSEVIDAHDGEPITCMCFDLTERRLITGGRDGVVRIWNHHSGACLLELRPKVEHSDGYIISAVECVNIGTGRYIAVVGWNTRVTLYQDDLETVWGEGGGEIEQHFLPPWRQDGTAVEGHHEHICEITVSRRSNLLGTGDFGGEICVWNAVSGHVLKRLEEQVDAKSHQKQSLTGLAFLESRKDLKDAANLVSCGPGEIIHFWAFYASESHYASFHVSPIKNVAATTMALGLLVEDEKTTDSYLFTGDELGWIQVWDIKSYCLREPEKTHPPKLHTWRAHTERVTSTEAVNTRQLLVTTSVDCCARLWSWSGAFIGTFGQPTLWNMANVISASRQMGPFDVLMDPRTHAVPELQAIRQEATSSRVGTKPSKVGQDADFDNYARKLFGEPSSQSVGIYKSIAEALNEPESLFSEMDIKENVRLALSEEDLMRNEAHPRVFHHLTIYPLRDEAAFMKPKSYTDPESMMEDVVEAKLDEELSPLKPTLEDRIMLQYY</sequence>
<proteinExistence type="predicted"/>
<keyword evidence="2" id="KW-0853">WD repeat</keyword>
<dbReference type="RefSeq" id="XP_024347788.1">
    <property type="nucleotide sequence ID" value="XM_024497807.1"/>
</dbReference>
<dbReference type="SUPFAM" id="SSF50978">
    <property type="entry name" value="WD40 repeat-like"/>
    <property type="match status" value="1"/>
</dbReference>
<evidence type="ECO:0000313" key="3">
    <source>
        <dbReference type="EMBL" id="EUB56592.1"/>
    </source>
</evidence>